<dbReference type="SMART" id="SM00014">
    <property type="entry name" value="acidPPc"/>
    <property type="match status" value="1"/>
</dbReference>
<keyword evidence="5 7" id="KW-1133">Transmembrane helix</keyword>
<dbReference type="Proteomes" id="UP000252187">
    <property type="component" value="Unassembled WGS sequence"/>
</dbReference>
<evidence type="ECO:0000256" key="3">
    <source>
        <dbReference type="ARBA" id="ARBA00022692"/>
    </source>
</evidence>
<evidence type="ECO:0000313" key="10">
    <source>
        <dbReference type="Proteomes" id="UP000252187"/>
    </source>
</evidence>
<dbReference type="CDD" id="cd03392">
    <property type="entry name" value="PAP2_like_2"/>
    <property type="match status" value="1"/>
</dbReference>
<dbReference type="PANTHER" id="PTHR14969">
    <property type="entry name" value="SPHINGOSINE-1-PHOSPHATE PHOSPHOHYDROLASE"/>
    <property type="match status" value="1"/>
</dbReference>
<dbReference type="InterPro" id="IPR036938">
    <property type="entry name" value="PAP2/HPO_sf"/>
</dbReference>
<keyword evidence="4" id="KW-0378">Hydrolase</keyword>
<reference evidence="9 10" key="1">
    <citation type="submission" date="2018-06" db="EMBL/GenBank/DDBJ databases">
        <title>Whole genome sequencing of four bacterial strains from South Shetland trench revealing bio-synthetic gene clusters.</title>
        <authorList>
            <person name="Abdel-Mageed W.M."/>
            <person name="Lehri B."/>
            <person name="Jarmusch S.A."/>
            <person name="Miranda K."/>
            <person name="Goodfellow M."/>
            <person name="Jaspars M."/>
            <person name="Karlyshev A.V."/>
        </authorList>
    </citation>
    <scope>NUCLEOTIDE SEQUENCE [LARGE SCALE GENOMIC DNA]</scope>
    <source>
        <strain evidence="9 10">SST1</strain>
    </source>
</reference>
<keyword evidence="2" id="KW-1003">Cell membrane</keyword>
<organism evidence="9 10">
    <name type="scientific">Dietzia maris</name>
    <dbReference type="NCBI Taxonomy" id="37915"/>
    <lineage>
        <taxon>Bacteria</taxon>
        <taxon>Bacillati</taxon>
        <taxon>Actinomycetota</taxon>
        <taxon>Actinomycetes</taxon>
        <taxon>Mycobacteriales</taxon>
        <taxon>Dietziaceae</taxon>
        <taxon>Dietzia</taxon>
    </lineage>
</organism>
<comment type="caution">
    <text evidence="9">The sequence shown here is derived from an EMBL/GenBank/DDBJ whole genome shotgun (WGS) entry which is preliminary data.</text>
</comment>
<feature type="transmembrane region" description="Helical" evidence="7">
    <location>
        <begin position="46"/>
        <end position="67"/>
    </location>
</feature>
<dbReference type="Gene3D" id="1.20.144.10">
    <property type="entry name" value="Phosphatidic acid phosphatase type 2/haloperoxidase"/>
    <property type="match status" value="2"/>
</dbReference>
<evidence type="ECO:0000256" key="1">
    <source>
        <dbReference type="ARBA" id="ARBA00004651"/>
    </source>
</evidence>
<feature type="transmembrane region" description="Helical" evidence="7">
    <location>
        <begin position="197"/>
        <end position="217"/>
    </location>
</feature>
<evidence type="ECO:0000256" key="4">
    <source>
        <dbReference type="ARBA" id="ARBA00022801"/>
    </source>
</evidence>
<evidence type="ECO:0000313" key="9">
    <source>
        <dbReference type="EMBL" id="RBA36351.1"/>
    </source>
</evidence>
<evidence type="ECO:0000256" key="5">
    <source>
        <dbReference type="ARBA" id="ARBA00022989"/>
    </source>
</evidence>
<dbReference type="SUPFAM" id="SSF48317">
    <property type="entry name" value="Acid phosphatase/Vanadium-dependent haloperoxidase"/>
    <property type="match status" value="1"/>
</dbReference>
<dbReference type="Pfam" id="PF01569">
    <property type="entry name" value="PAP2"/>
    <property type="match status" value="1"/>
</dbReference>
<accession>A0A365PA54</accession>
<dbReference type="AlphaFoldDB" id="A0A365PA54"/>
<dbReference type="InterPro" id="IPR000326">
    <property type="entry name" value="PAP2/HPO"/>
</dbReference>
<dbReference type="GO" id="GO:0016787">
    <property type="term" value="F:hydrolase activity"/>
    <property type="evidence" value="ECO:0007669"/>
    <property type="project" value="UniProtKB-KW"/>
</dbReference>
<dbReference type="PANTHER" id="PTHR14969:SF62">
    <property type="entry name" value="DECAPRENYLPHOSPHORYL-5-PHOSPHORIBOSE PHOSPHATASE RV3807C-RELATED"/>
    <property type="match status" value="1"/>
</dbReference>
<evidence type="ECO:0000256" key="7">
    <source>
        <dbReference type="SAM" id="Phobius"/>
    </source>
</evidence>
<evidence type="ECO:0000256" key="6">
    <source>
        <dbReference type="ARBA" id="ARBA00023136"/>
    </source>
</evidence>
<proteinExistence type="predicted"/>
<comment type="subcellular location">
    <subcellularLocation>
        <location evidence="1">Cell membrane</location>
        <topology evidence="1">Multi-pass membrane protein</topology>
    </subcellularLocation>
</comment>
<dbReference type="EMBL" id="QNTT01000019">
    <property type="protein sequence ID" value="RBA36351.1"/>
    <property type="molecule type" value="Genomic_DNA"/>
</dbReference>
<keyword evidence="6 7" id="KW-0472">Membrane</keyword>
<feature type="domain" description="Phosphatidic acid phosphatase type 2/haloperoxidase" evidence="8">
    <location>
        <begin position="132"/>
        <end position="240"/>
    </location>
</feature>
<evidence type="ECO:0000259" key="8">
    <source>
        <dbReference type="SMART" id="SM00014"/>
    </source>
</evidence>
<feature type="transmembrane region" description="Helical" evidence="7">
    <location>
        <begin position="226"/>
        <end position="246"/>
    </location>
</feature>
<dbReference type="RefSeq" id="WP_096906584.1">
    <property type="nucleotide sequence ID" value="NZ_JBFBKX010000013.1"/>
</dbReference>
<name>A0A365PA54_9ACTN</name>
<feature type="transmembrane region" description="Helical" evidence="7">
    <location>
        <begin position="173"/>
        <end position="191"/>
    </location>
</feature>
<sequence length="273" mass="29733">MSRTTTSRRSRAFTSARDILRQLYPSDGVLGSIVDRREMPLPRGTWTIFGVAFVGFATPVIGFVELAERIRGDAGLPFDRPVMLWLQSRHSPRNTRIVRAVTELGGVTAVPLFALATSAYLVSVRGSRRPAALLTVSLVGSTVINSVLKALYRRGRPTFFTHIVEEKSYSFPSGHAMASAALAGCACVLAWPTAWRYPVIVGSAGYVPAIGVTRMYLGVHFPSDILAGWCVSLAWVGEVATIMWLMDRLDDSPTPMITHRRSPREAVTPGVSG</sequence>
<feature type="transmembrane region" description="Helical" evidence="7">
    <location>
        <begin position="132"/>
        <end position="152"/>
    </location>
</feature>
<dbReference type="GO" id="GO:0005886">
    <property type="term" value="C:plasma membrane"/>
    <property type="evidence" value="ECO:0007669"/>
    <property type="project" value="UniProtKB-SubCell"/>
</dbReference>
<evidence type="ECO:0000256" key="2">
    <source>
        <dbReference type="ARBA" id="ARBA00022475"/>
    </source>
</evidence>
<protein>
    <submittedName>
        <fullName evidence="9">PAP2 family protein</fullName>
    </submittedName>
</protein>
<keyword evidence="3 7" id="KW-0812">Transmembrane</keyword>
<gene>
    <name evidence="9" type="ORF">DQ226_08710</name>
</gene>